<dbReference type="SMART" id="SM00596">
    <property type="entry name" value="PRE_C2HC"/>
    <property type="match status" value="1"/>
</dbReference>
<feature type="domain" description="Pre-C2HC" evidence="2">
    <location>
        <begin position="214"/>
        <end position="288"/>
    </location>
</feature>
<proteinExistence type="predicted"/>
<evidence type="ECO:0000256" key="1">
    <source>
        <dbReference type="SAM" id="MobiDB-lite"/>
    </source>
</evidence>
<sequence length="314" mass="37069">MSSLFSRTNQEEDRNYVIGSISNFEPQTQNENLLWMAWKQAESKIRQLEEKIRLLQPNEEPRRVTYETDEEELERETEWEMQKRNNRKKRKANSSPEISSGLTKMANEKDTEMKMTEKKGLPSPIFASGIKNFNQFKEMIISKVENNICFKMMANGEVKINTTESDDYRAIIQLLKTIKIQINQFHDIAYHTYQCKQAKPYKVIIKGLHPSTNIEDIRNELAKLGHEATRISNIIIKKKVNMIQTKTALFLFYIDLTPSLNNKDIYDMEDLLYCKIKVEPPKIRKEIPQCKRCQNYEHTQNYLETSSKYTTEIY</sequence>
<dbReference type="InterPro" id="IPR006579">
    <property type="entry name" value="Pre_C2HC_dom"/>
</dbReference>
<protein>
    <submittedName>
        <fullName evidence="3">Nucleic-acid-binding protein from transposon x-element</fullName>
    </submittedName>
</protein>
<gene>
    <name evidence="3" type="ORF">RF55_17464</name>
</gene>
<keyword evidence="4" id="KW-1185">Reference proteome</keyword>
<evidence type="ECO:0000259" key="2">
    <source>
        <dbReference type="SMART" id="SM00596"/>
    </source>
</evidence>
<dbReference type="EMBL" id="LBMM01015950">
    <property type="protein sequence ID" value="KMQ84609.1"/>
    <property type="molecule type" value="Genomic_DNA"/>
</dbReference>
<comment type="caution">
    <text evidence="3">The sequence shown here is derived from an EMBL/GenBank/DDBJ whole genome shotgun (WGS) entry which is preliminary data.</text>
</comment>
<dbReference type="AlphaFoldDB" id="A0A0J7K2T8"/>
<dbReference type="Pfam" id="PF07530">
    <property type="entry name" value="PRE_C2HC"/>
    <property type="match status" value="1"/>
</dbReference>
<reference evidence="3 4" key="1">
    <citation type="submission" date="2015-04" db="EMBL/GenBank/DDBJ databases">
        <title>Lasius niger genome sequencing.</title>
        <authorList>
            <person name="Konorov E.A."/>
            <person name="Nikitin M.A."/>
            <person name="Kirill M.V."/>
            <person name="Chang P."/>
        </authorList>
    </citation>
    <scope>NUCLEOTIDE SEQUENCE [LARGE SCALE GENOMIC DNA]</scope>
    <source>
        <tissue evidence="3">Whole</tissue>
    </source>
</reference>
<organism evidence="3 4">
    <name type="scientific">Lasius niger</name>
    <name type="common">Black garden ant</name>
    <dbReference type="NCBI Taxonomy" id="67767"/>
    <lineage>
        <taxon>Eukaryota</taxon>
        <taxon>Metazoa</taxon>
        <taxon>Ecdysozoa</taxon>
        <taxon>Arthropoda</taxon>
        <taxon>Hexapoda</taxon>
        <taxon>Insecta</taxon>
        <taxon>Pterygota</taxon>
        <taxon>Neoptera</taxon>
        <taxon>Endopterygota</taxon>
        <taxon>Hymenoptera</taxon>
        <taxon>Apocrita</taxon>
        <taxon>Aculeata</taxon>
        <taxon>Formicoidea</taxon>
        <taxon>Formicidae</taxon>
        <taxon>Formicinae</taxon>
        <taxon>Lasius</taxon>
        <taxon>Lasius</taxon>
    </lineage>
</organism>
<evidence type="ECO:0000313" key="3">
    <source>
        <dbReference type="EMBL" id="KMQ84609.1"/>
    </source>
</evidence>
<feature type="region of interest" description="Disordered" evidence="1">
    <location>
        <begin position="65"/>
        <end position="108"/>
    </location>
</feature>
<accession>A0A0J7K2T8</accession>
<evidence type="ECO:0000313" key="4">
    <source>
        <dbReference type="Proteomes" id="UP000036403"/>
    </source>
</evidence>
<dbReference type="PaxDb" id="67767-A0A0J7K2T8"/>
<dbReference type="Proteomes" id="UP000036403">
    <property type="component" value="Unassembled WGS sequence"/>
</dbReference>
<name>A0A0J7K2T8_LASNI</name>
<dbReference type="OrthoDB" id="7613962at2759"/>